<evidence type="ECO:0000256" key="9">
    <source>
        <dbReference type="ARBA" id="ARBA00023180"/>
    </source>
</evidence>
<dbReference type="GO" id="GO:0005615">
    <property type="term" value="C:extracellular space"/>
    <property type="evidence" value="ECO:0007669"/>
    <property type="project" value="TreeGrafter"/>
</dbReference>
<keyword evidence="3 11" id="KW-0812">Transmembrane</keyword>
<evidence type="ECO:0000256" key="4">
    <source>
        <dbReference type="ARBA" id="ARBA00022729"/>
    </source>
</evidence>
<dbReference type="InterPro" id="IPR003597">
    <property type="entry name" value="Ig_C1-set"/>
</dbReference>
<feature type="domain" description="Ig-like" evidence="12">
    <location>
        <begin position="52"/>
        <end position="141"/>
    </location>
</feature>
<dbReference type="GeneID" id="112542419"/>
<evidence type="ECO:0000256" key="1">
    <source>
        <dbReference type="ARBA" id="ARBA00004479"/>
    </source>
</evidence>
<dbReference type="PROSITE" id="PS50835">
    <property type="entry name" value="IG_LIKE"/>
    <property type="match status" value="1"/>
</dbReference>
<feature type="region of interest" description="Disordered" evidence="10">
    <location>
        <begin position="1"/>
        <end position="53"/>
    </location>
</feature>
<evidence type="ECO:0000256" key="2">
    <source>
        <dbReference type="ARBA" id="ARBA00022451"/>
    </source>
</evidence>
<dbReference type="InterPro" id="IPR050208">
    <property type="entry name" value="MHC_class-I_related"/>
</dbReference>
<evidence type="ECO:0000256" key="10">
    <source>
        <dbReference type="SAM" id="MobiDB-lite"/>
    </source>
</evidence>
<dbReference type="CDD" id="cd07698">
    <property type="entry name" value="IgC1_MHC_I_alpha3"/>
    <property type="match status" value="1"/>
</dbReference>
<dbReference type="Pfam" id="PF07654">
    <property type="entry name" value="C1-set"/>
    <property type="match status" value="1"/>
</dbReference>
<sequence length="194" mass="21641">MAQTWLLSARGERAHPASASAAGASPGPPEAPLSRREARGAFGRERTRRAEPPVGKVTHKVVSDNVDALTCQPYGFYPKEISATWMRDGEVRKYKTFHRNVVPSSDGTYYVWLSIEIDPKERDRYQCHVEHAGLVKPLVVAWMKEPANRVFHVEIILGAVAAVIFPVSGINCWMVFKWSSREAPCRVHCSNPDG</sequence>
<keyword evidence="7 11" id="KW-0472">Membrane</keyword>
<dbReference type="InterPro" id="IPR007110">
    <property type="entry name" value="Ig-like_dom"/>
</dbReference>
<keyword evidence="6 11" id="KW-1133">Transmembrane helix</keyword>
<dbReference type="SMART" id="SM00407">
    <property type="entry name" value="IGc1"/>
    <property type="match status" value="1"/>
</dbReference>
<gene>
    <name evidence="14" type="primary">LOC112542419</name>
</gene>
<evidence type="ECO:0000256" key="11">
    <source>
        <dbReference type="SAM" id="Phobius"/>
    </source>
</evidence>
<dbReference type="InterPro" id="IPR036179">
    <property type="entry name" value="Ig-like_dom_sf"/>
</dbReference>
<keyword evidence="8" id="KW-1015">Disulfide bond</keyword>
<dbReference type="Proteomes" id="UP000695026">
    <property type="component" value="Unplaced"/>
</dbReference>
<evidence type="ECO:0000259" key="12">
    <source>
        <dbReference type="PROSITE" id="PS50835"/>
    </source>
</evidence>
<dbReference type="PANTHER" id="PTHR16675">
    <property type="entry name" value="MHC CLASS I-RELATED"/>
    <property type="match status" value="1"/>
</dbReference>
<evidence type="ECO:0000256" key="3">
    <source>
        <dbReference type="ARBA" id="ARBA00022692"/>
    </source>
</evidence>
<accession>A0A9F5ISQ2</accession>
<evidence type="ECO:0000313" key="14">
    <source>
        <dbReference type="RefSeq" id="XP_025031000.1"/>
    </source>
</evidence>
<reference evidence="14" key="1">
    <citation type="submission" date="2025-08" db="UniProtKB">
        <authorList>
            <consortium name="RefSeq"/>
        </authorList>
    </citation>
    <scope>IDENTIFICATION</scope>
    <source>
        <tissue evidence="14">Liver</tissue>
    </source>
</reference>
<name>A0A9F5ISQ2_PYTBI</name>
<dbReference type="SUPFAM" id="SSF48726">
    <property type="entry name" value="Immunoglobulin"/>
    <property type="match status" value="1"/>
</dbReference>
<dbReference type="GO" id="GO:0006955">
    <property type="term" value="P:immune response"/>
    <property type="evidence" value="ECO:0007669"/>
    <property type="project" value="TreeGrafter"/>
</dbReference>
<dbReference type="GO" id="GO:0009897">
    <property type="term" value="C:external side of plasma membrane"/>
    <property type="evidence" value="ECO:0007669"/>
    <property type="project" value="TreeGrafter"/>
</dbReference>
<dbReference type="PANTHER" id="PTHR16675:SF242">
    <property type="entry name" value="MAJOR HISTOCOMPATIBILITY COMPLEX CLASS I-RELATED GENE PROTEIN"/>
    <property type="match status" value="1"/>
</dbReference>
<dbReference type="Gene3D" id="2.60.40.10">
    <property type="entry name" value="Immunoglobulins"/>
    <property type="match status" value="1"/>
</dbReference>
<feature type="transmembrane region" description="Helical" evidence="11">
    <location>
        <begin position="155"/>
        <end position="176"/>
    </location>
</feature>
<keyword evidence="5" id="KW-0391">Immunity</keyword>
<dbReference type="AlphaFoldDB" id="A0A9F5ISQ2"/>
<dbReference type="InterPro" id="IPR003006">
    <property type="entry name" value="Ig/MHC_CS"/>
</dbReference>
<dbReference type="GO" id="GO:0002474">
    <property type="term" value="P:antigen processing and presentation of peptide antigen via MHC class I"/>
    <property type="evidence" value="ECO:0007669"/>
    <property type="project" value="UniProtKB-KW"/>
</dbReference>
<dbReference type="InterPro" id="IPR013783">
    <property type="entry name" value="Ig-like_fold"/>
</dbReference>
<protein>
    <submittedName>
        <fullName evidence="14">HLA class I histocompatibility antigen, alpha chain F-like</fullName>
    </submittedName>
</protein>
<dbReference type="OrthoDB" id="9018239at2759"/>
<comment type="subcellular location">
    <subcellularLocation>
        <location evidence="1">Membrane</location>
        <topology evidence="1">Single-pass type I membrane protein</topology>
    </subcellularLocation>
</comment>
<evidence type="ECO:0000256" key="7">
    <source>
        <dbReference type="ARBA" id="ARBA00023136"/>
    </source>
</evidence>
<keyword evidence="13" id="KW-1185">Reference proteome</keyword>
<dbReference type="RefSeq" id="XP_025031000.1">
    <property type="nucleotide sequence ID" value="XM_025175232.1"/>
</dbReference>
<keyword evidence="9" id="KW-0325">Glycoprotein</keyword>
<feature type="compositionally biased region" description="Low complexity" evidence="10">
    <location>
        <begin position="16"/>
        <end position="25"/>
    </location>
</feature>
<dbReference type="GO" id="GO:0042612">
    <property type="term" value="C:MHC class I protein complex"/>
    <property type="evidence" value="ECO:0007669"/>
    <property type="project" value="UniProtKB-KW"/>
</dbReference>
<dbReference type="KEGG" id="pbi:112542419"/>
<evidence type="ECO:0000256" key="8">
    <source>
        <dbReference type="ARBA" id="ARBA00023157"/>
    </source>
</evidence>
<feature type="compositionally biased region" description="Basic and acidic residues" evidence="10">
    <location>
        <begin position="33"/>
        <end position="51"/>
    </location>
</feature>
<dbReference type="FunFam" id="2.60.40.10:FF:000204">
    <property type="entry name" value="Major histocompatibility complex, class I-related protein"/>
    <property type="match status" value="1"/>
</dbReference>
<proteinExistence type="predicted"/>
<organism evidence="13 14">
    <name type="scientific">Python bivittatus</name>
    <name type="common">Burmese python</name>
    <name type="synonym">Python molurus bivittatus</name>
    <dbReference type="NCBI Taxonomy" id="176946"/>
    <lineage>
        <taxon>Eukaryota</taxon>
        <taxon>Metazoa</taxon>
        <taxon>Chordata</taxon>
        <taxon>Craniata</taxon>
        <taxon>Vertebrata</taxon>
        <taxon>Euteleostomi</taxon>
        <taxon>Lepidosauria</taxon>
        <taxon>Squamata</taxon>
        <taxon>Bifurcata</taxon>
        <taxon>Unidentata</taxon>
        <taxon>Episquamata</taxon>
        <taxon>Toxicofera</taxon>
        <taxon>Serpentes</taxon>
        <taxon>Henophidia</taxon>
        <taxon>Pythonidae</taxon>
        <taxon>Python</taxon>
    </lineage>
</organism>
<evidence type="ECO:0000313" key="13">
    <source>
        <dbReference type="Proteomes" id="UP000695026"/>
    </source>
</evidence>
<evidence type="ECO:0000256" key="6">
    <source>
        <dbReference type="ARBA" id="ARBA00022989"/>
    </source>
</evidence>
<keyword evidence="2" id="KW-0490">MHC I</keyword>
<keyword evidence="4" id="KW-0732">Signal</keyword>
<dbReference type="PROSITE" id="PS00290">
    <property type="entry name" value="IG_MHC"/>
    <property type="match status" value="1"/>
</dbReference>
<evidence type="ECO:0000256" key="5">
    <source>
        <dbReference type="ARBA" id="ARBA00022859"/>
    </source>
</evidence>